<organism evidence="2 3">
    <name type="scientific">Ilex paraguariensis</name>
    <name type="common">yerba mate</name>
    <dbReference type="NCBI Taxonomy" id="185542"/>
    <lineage>
        <taxon>Eukaryota</taxon>
        <taxon>Viridiplantae</taxon>
        <taxon>Streptophyta</taxon>
        <taxon>Embryophyta</taxon>
        <taxon>Tracheophyta</taxon>
        <taxon>Spermatophyta</taxon>
        <taxon>Magnoliopsida</taxon>
        <taxon>eudicotyledons</taxon>
        <taxon>Gunneridae</taxon>
        <taxon>Pentapetalae</taxon>
        <taxon>asterids</taxon>
        <taxon>campanulids</taxon>
        <taxon>Aquifoliales</taxon>
        <taxon>Aquifoliaceae</taxon>
        <taxon>Ilex</taxon>
    </lineage>
</organism>
<feature type="region of interest" description="Disordered" evidence="1">
    <location>
        <begin position="179"/>
        <end position="215"/>
    </location>
</feature>
<dbReference type="PANTHER" id="PTHR34659:SF1">
    <property type="entry name" value="PROTEIN EGT2"/>
    <property type="match status" value="1"/>
</dbReference>
<evidence type="ECO:0000256" key="1">
    <source>
        <dbReference type="SAM" id="MobiDB-lite"/>
    </source>
</evidence>
<evidence type="ECO:0000313" key="3">
    <source>
        <dbReference type="Proteomes" id="UP001642360"/>
    </source>
</evidence>
<dbReference type="Proteomes" id="UP001642360">
    <property type="component" value="Unassembled WGS sequence"/>
</dbReference>
<protein>
    <submittedName>
        <fullName evidence="2">Uncharacterized protein</fullName>
    </submittedName>
</protein>
<proteinExistence type="predicted"/>
<sequence length="503" mass="54450">MMDFKFIGKTWVGNIYQKFEAMCHEVDDFVSQESVKYAENQGLDSAKCVEKQEQTVGESVKRFCSDVVEGLHPPPLVDPVTQNVQEEPEKQKDSIGTCNRSMISIEEKPVGIDVNKSSGEQDPIEPLENHHSSPCTILGPVKLIPFHTAGSARAAVSELSMEQEDDSLVNKNADVVSGENVVEEEQSSCGELSSPEDKDLSDASSSSESVDESHKNELFMKVSPAMSVHGAGLSSSQRNATICNSFSEVGCVSNVSTNLQSSEMGLSVIACEKKVVESALASSSFSLSLESCNLSEFSHSTFCSESEKICNNPIDGSGSVSDVSSALSSSESFPTIAFGRKVVDLGLAFSGSILSLESNAGSSGIKDDMCCSCIQLEAYMSSLEIGQADDPSIDLNDPSMETIDLSEKMSLGESCVIVDSQLPYAVSCRARKHRSYKKIIQDAFASRKRLSKEFEQFGIWYGDIDIESSQQAPQNLLSSIPISSFEPKKPATHDLCDSEWELL</sequence>
<reference evidence="2 3" key="1">
    <citation type="submission" date="2024-02" db="EMBL/GenBank/DDBJ databases">
        <authorList>
            <person name="Vignale AGUSTIN F."/>
            <person name="Sosa J E."/>
            <person name="Modenutti C."/>
        </authorList>
    </citation>
    <scope>NUCLEOTIDE SEQUENCE [LARGE SCALE GENOMIC DNA]</scope>
</reference>
<dbReference type="EMBL" id="CAUOFW020002169">
    <property type="protein sequence ID" value="CAK9151686.1"/>
    <property type="molecule type" value="Genomic_DNA"/>
</dbReference>
<dbReference type="AlphaFoldDB" id="A0ABC8S391"/>
<evidence type="ECO:0000313" key="2">
    <source>
        <dbReference type="EMBL" id="CAK9151686.1"/>
    </source>
</evidence>
<dbReference type="InterPro" id="IPR053273">
    <property type="entry name" value="CST_Regulator"/>
</dbReference>
<gene>
    <name evidence="2" type="ORF">ILEXP_LOCUS19857</name>
</gene>
<comment type="caution">
    <text evidence="2">The sequence shown here is derived from an EMBL/GenBank/DDBJ whole genome shotgun (WGS) entry which is preliminary data.</text>
</comment>
<keyword evidence="3" id="KW-1185">Reference proteome</keyword>
<feature type="region of interest" description="Disordered" evidence="1">
    <location>
        <begin position="113"/>
        <end position="132"/>
    </location>
</feature>
<accession>A0ABC8S391</accession>
<name>A0ABC8S391_9AQUA</name>
<dbReference type="PANTHER" id="PTHR34659">
    <property type="entry name" value="BNAA05G11610D PROTEIN"/>
    <property type="match status" value="1"/>
</dbReference>